<dbReference type="PANTHER" id="PTHR37984:SF5">
    <property type="entry name" value="PROTEIN NYNRIN-LIKE"/>
    <property type="match status" value="1"/>
</dbReference>
<dbReference type="AlphaFoldDB" id="A0AAD8QIF0"/>
<evidence type="ECO:0000256" key="1">
    <source>
        <dbReference type="SAM" id="MobiDB-lite"/>
    </source>
</evidence>
<dbReference type="GO" id="GO:0015074">
    <property type="term" value="P:DNA integration"/>
    <property type="evidence" value="ECO:0007669"/>
    <property type="project" value="InterPro"/>
</dbReference>
<dbReference type="InterPro" id="IPR001584">
    <property type="entry name" value="Integrase_cat-core"/>
</dbReference>
<name>A0AAD8QIF0_LOLMU</name>
<feature type="region of interest" description="Disordered" evidence="1">
    <location>
        <begin position="55"/>
        <end position="91"/>
    </location>
</feature>
<sequence length="385" mass="43660">MWTTSSGISTDTAIYCFRRCCRYEPLSAKLRRVSRDNISIAELFDIALRRLRRQHDHLQTSGRPSRRQLRRPRRRVDRQAQERRSRRLGQAWVQAATPPPGVFLDVLTRSSVHIPREIDIAEPPAPDSALVALASDAGDWTEPYLSYLERQVLPTDETEAHTLVRRCKSFTIINNELYKRNISGIFQRCVTANEGRKILRDIHAGDCGHHAGARSIVAKAFRHGFYWPTAHDDAMAIVRACAGCQKYASQSHMPGSALKTIPLTWPFAVWGMDMVENFKTAPGGYTHLLVAVDKFTKWIEAKPIKKCDSKTATKFLRELIYRYGYPHSIITDNGTNFAKGEMVDFCEEKGIRLDLAAVAHPESNGQAERANQSIDTSNLHHYFVP</sequence>
<dbReference type="PANTHER" id="PTHR37984">
    <property type="entry name" value="PROTEIN CBG26694"/>
    <property type="match status" value="1"/>
</dbReference>
<dbReference type="Proteomes" id="UP001231189">
    <property type="component" value="Unassembled WGS sequence"/>
</dbReference>
<dbReference type="Pfam" id="PF00665">
    <property type="entry name" value="rve"/>
    <property type="match status" value="1"/>
</dbReference>
<evidence type="ECO:0000313" key="3">
    <source>
        <dbReference type="EMBL" id="KAK1603022.1"/>
    </source>
</evidence>
<feature type="domain" description="Integrase catalytic" evidence="2">
    <location>
        <begin position="258"/>
        <end position="385"/>
    </location>
</feature>
<organism evidence="3 4">
    <name type="scientific">Lolium multiflorum</name>
    <name type="common">Italian ryegrass</name>
    <name type="synonym">Lolium perenne subsp. multiflorum</name>
    <dbReference type="NCBI Taxonomy" id="4521"/>
    <lineage>
        <taxon>Eukaryota</taxon>
        <taxon>Viridiplantae</taxon>
        <taxon>Streptophyta</taxon>
        <taxon>Embryophyta</taxon>
        <taxon>Tracheophyta</taxon>
        <taxon>Spermatophyta</taxon>
        <taxon>Magnoliopsida</taxon>
        <taxon>Liliopsida</taxon>
        <taxon>Poales</taxon>
        <taxon>Poaceae</taxon>
        <taxon>BOP clade</taxon>
        <taxon>Pooideae</taxon>
        <taxon>Poodae</taxon>
        <taxon>Poeae</taxon>
        <taxon>Poeae Chloroplast Group 2 (Poeae type)</taxon>
        <taxon>Loliodinae</taxon>
        <taxon>Loliinae</taxon>
        <taxon>Lolium</taxon>
    </lineage>
</organism>
<dbReference type="SUPFAM" id="SSF53098">
    <property type="entry name" value="Ribonuclease H-like"/>
    <property type="match status" value="1"/>
</dbReference>
<keyword evidence="4" id="KW-1185">Reference proteome</keyword>
<evidence type="ECO:0000259" key="2">
    <source>
        <dbReference type="PROSITE" id="PS50994"/>
    </source>
</evidence>
<gene>
    <name evidence="3" type="ORF">QYE76_007730</name>
</gene>
<dbReference type="Gene3D" id="3.30.420.10">
    <property type="entry name" value="Ribonuclease H-like superfamily/Ribonuclease H"/>
    <property type="match status" value="1"/>
</dbReference>
<dbReference type="Gene3D" id="1.10.340.70">
    <property type="match status" value="1"/>
</dbReference>
<accession>A0AAD8QIF0</accession>
<dbReference type="InterPro" id="IPR050951">
    <property type="entry name" value="Retrovirus_Pol_polyprotein"/>
</dbReference>
<dbReference type="EMBL" id="JAUUTY010000141">
    <property type="protein sequence ID" value="KAK1603022.1"/>
    <property type="molecule type" value="Genomic_DNA"/>
</dbReference>
<dbReference type="InterPro" id="IPR041588">
    <property type="entry name" value="Integrase_H2C2"/>
</dbReference>
<dbReference type="PROSITE" id="PS50994">
    <property type="entry name" value="INTEGRASE"/>
    <property type="match status" value="1"/>
</dbReference>
<dbReference type="Pfam" id="PF17921">
    <property type="entry name" value="Integrase_H2C2"/>
    <property type="match status" value="1"/>
</dbReference>
<dbReference type="GO" id="GO:0003676">
    <property type="term" value="F:nucleic acid binding"/>
    <property type="evidence" value="ECO:0007669"/>
    <property type="project" value="InterPro"/>
</dbReference>
<reference evidence="3" key="1">
    <citation type="submission" date="2023-07" db="EMBL/GenBank/DDBJ databases">
        <title>A chromosome-level genome assembly of Lolium multiflorum.</title>
        <authorList>
            <person name="Chen Y."/>
            <person name="Copetti D."/>
            <person name="Kolliker R."/>
            <person name="Studer B."/>
        </authorList>
    </citation>
    <scope>NUCLEOTIDE SEQUENCE</scope>
    <source>
        <strain evidence="3">02402/16</strain>
        <tissue evidence="3">Leaf</tissue>
    </source>
</reference>
<dbReference type="InterPro" id="IPR036397">
    <property type="entry name" value="RNaseH_sf"/>
</dbReference>
<dbReference type="InterPro" id="IPR012337">
    <property type="entry name" value="RNaseH-like_sf"/>
</dbReference>
<protein>
    <recommendedName>
        <fullName evidence="2">Integrase catalytic domain-containing protein</fullName>
    </recommendedName>
</protein>
<feature type="compositionally biased region" description="Basic residues" evidence="1">
    <location>
        <begin position="64"/>
        <end position="76"/>
    </location>
</feature>
<proteinExistence type="predicted"/>
<comment type="caution">
    <text evidence="3">The sequence shown here is derived from an EMBL/GenBank/DDBJ whole genome shotgun (WGS) entry which is preliminary data.</text>
</comment>
<evidence type="ECO:0000313" key="4">
    <source>
        <dbReference type="Proteomes" id="UP001231189"/>
    </source>
</evidence>